<dbReference type="KEGG" id="ffu:CLAFUR5_03821"/>
<dbReference type="SUPFAM" id="SSF49899">
    <property type="entry name" value="Concanavalin A-like lectins/glucanases"/>
    <property type="match status" value="1"/>
</dbReference>
<sequence length="403" mass="43471">MPSSTTNTRNTPRRLLLLTTLLATTSALATPPPPPPCPCGYTINSTTTSPHHHHALFTQALESDFLHMHNLSTDHIWMPQACNVTPALARGPYGKASRVENVVPNPVLRGWDWGGEGVRGGDPGLELWVRGELVESEEGDGSGSGSGGRMVGMSEIVTSRMDVLYGSWRVGMKVTGVGGTCGAFFFYVDDEREIDFEFLSRQQLERSAGGGGVVNLVLQSPESAQQGYVDPGSADFSLQDLSFQPQEGYHEYRFDWLPDRVDFYADGVLLRTMRDNVPNKAGKTHLSHWSNGNEGWSGGPPEQDAVMVVSYVKGYFNSSEGGEMGVCEEGGRVCEVPDQTVAPEVRGNEGNRTGRTMFFGNESVISGTVNEPKKGEGGGVLGGRGVVGCGLLSVVGFLFFEVW</sequence>
<proteinExistence type="predicted"/>
<organism evidence="3 4">
    <name type="scientific">Passalora fulva</name>
    <name type="common">Tomato leaf mold</name>
    <name type="synonym">Cladosporium fulvum</name>
    <dbReference type="NCBI Taxonomy" id="5499"/>
    <lineage>
        <taxon>Eukaryota</taxon>
        <taxon>Fungi</taxon>
        <taxon>Dikarya</taxon>
        <taxon>Ascomycota</taxon>
        <taxon>Pezizomycotina</taxon>
        <taxon>Dothideomycetes</taxon>
        <taxon>Dothideomycetidae</taxon>
        <taxon>Mycosphaerellales</taxon>
        <taxon>Mycosphaerellaceae</taxon>
        <taxon>Fulvia</taxon>
    </lineage>
</organism>
<accession>A0A9Q8P669</accession>
<dbReference type="Pfam" id="PF00722">
    <property type="entry name" value="Glyco_hydro_16"/>
    <property type="match status" value="1"/>
</dbReference>
<dbReference type="OrthoDB" id="25131at2759"/>
<feature type="domain" description="GH16" evidence="2">
    <location>
        <begin position="26"/>
        <end position="320"/>
    </location>
</feature>
<dbReference type="RefSeq" id="XP_047758873.1">
    <property type="nucleotide sequence ID" value="XM_047902969.1"/>
</dbReference>
<keyword evidence="1" id="KW-0732">Signal</keyword>
<dbReference type="AlphaFoldDB" id="A0A9Q8P669"/>
<evidence type="ECO:0000259" key="2">
    <source>
        <dbReference type="PROSITE" id="PS51762"/>
    </source>
</evidence>
<dbReference type="PANTHER" id="PTHR38121:SF5">
    <property type="entry name" value="GH16 DOMAIN-CONTAINING PROTEIN"/>
    <property type="match status" value="1"/>
</dbReference>
<dbReference type="EMBL" id="CP090164">
    <property type="protein sequence ID" value="UJO14507.1"/>
    <property type="molecule type" value="Genomic_DNA"/>
</dbReference>
<dbReference type="InterPro" id="IPR000757">
    <property type="entry name" value="Beta-glucanase-like"/>
</dbReference>
<dbReference type="Gene3D" id="2.60.120.200">
    <property type="match status" value="1"/>
</dbReference>
<feature type="signal peptide" evidence="1">
    <location>
        <begin position="1"/>
        <end position="29"/>
    </location>
</feature>
<evidence type="ECO:0000313" key="4">
    <source>
        <dbReference type="Proteomes" id="UP000756132"/>
    </source>
</evidence>
<evidence type="ECO:0000313" key="3">
    <source>
        <dbReference type="EMBL" id="UJO14507.1"/>
    </source>
</evidence>
<dbReference type="GeneID" id="71983699"/>
<name>A0A9Q8P669_PASFU</name>
<dbReference type="OMA" id="FFYHNNS"/>
<reference evidence="3" key="1">
    <citation type="submission" date="2021-12" db="EMBL/GenBank/DDBJ databases">
        <authorList>
            <person name="Zaccaron A."/>
            <person name="Stergiopoulos I."/>
        </authorList>
    </citation>
    <scope>NUCLEOTIDE SEQUENCE</scope>
    <source>
        <strain evidence="3">Race5_Kim</strain>
    </source>
</reference>
<dbReference type="GO" id="GO:0005975">
    <property type="term" value="P:carbohydrate metabolic process"/>
    <property type="evidence" value="ECO:0007669"/>
    <property type="project" value="InterPro"/>
</dbReference>
<dbReference type="GO" id="GO:0004553">
    <property type="term" value="F:hydrolase activity, hydrolyzing O-glycosyl compounds"/>
    <property type="evidence" value="ECO:0007669"/>
    <property type="project" value="InterPro"/>
</dbReference>
<reference evidence="3" key="2">
    <citation type="journal article" date="2022" name="Microb. Genom.">
        <title>A chromosome-scale genome assembly of the tomato pathogen Cladosporium fulvum reveals a compartmentalized genome architecture and the presence of a dispensable chromosome.</title>
        <authorList>
            <person name="Zaccaron A.Z."/>
            <person name="Chen L.H."/>
            <person name="Samaras A."/>
            <person name="Stergiopoulos I."/>
        </authorList>
    </citation>
    <scope>NUCLEOTIDE SEQUENCE</scope>
    <source>
        <strain evidence="3">Race5_Kim</strain>
    </source>
</reference>
<evidence type="ECO:0000256" key="1">
    <source>
        <dbReference type="SAM" id="SignalP"/>
    </source>
</evidence>
<protein>
    <recommendedName>
        <fullName evidence="2">GH16 domain-containing protein</fullName>
    </recommendedName>
</protein>
<gene>
    <name evidence="3" type="ORF">CLAFUR5_03821</name>
</gene>
<dbReference type="InterPro" id="IPR013320">
    <property type="entry name" value="ConA-like_dom_sf"/>
</dbReference>
<dbReference type="PROSITE" id="PS51762">
    <property type="entry name" value="GH16_2"/>
    <property type="match status" value="1"/>
</dbReference>
<feature type="chain" id="PRO_5040119423" description="GH16 domain-containing protein" evidence="1">
    <location>
        <begin position="30"/>
        <end position="403"/>
    </location>
</feature>
<keyword evidence="4" id="KW-1185">Reference proteome</keyword>
<dbReference type="Proteomes" id="UP000756132">
    <property type="component" value="Chromosome 2"/>
</dbReference>
<dbReference type="PANTHER" id="PTHR38121">
    <property type="entry name" value="GH16 DOMAIN-CONTAINING PROTEIN"/>
    <property type="match status" value="1"/>
</dbReference>
<dbReference type="CDD" id="cd00413">
    <property type="entry name" value="Glyco_hydrolase_16"/>
    <property type="match status" value="1"/>
</dbReference>